<evidence type="ECO:0000313" key="2">
    <source>
        <dbReference type="EMBL" id="AEH08623.1"/>
    </source>
</evidence>
<evidence type="ECO:0000256" key="1">
    <source>
        <dbReference type="SAM" id="Phobius"/>
    </source>
</evidence>
<organism evidence="2 3">
    <name type="scientific">Candidatus Protofrankia datiscae</name>
    <dbReference type="NCBI Taxonomy" id="2716812"/>
    <lineage>
        <taxon>Bacteria</taxon>
        <taxon>Bacillati</taxon>
        <taxon>Actinomycetota</taxon>
        <taxon>Actinomycetes</taxon>
        <taxon>Frankiales</taxon>
        <taxon>Frankiaceae</taxon>
        <taxon>Protofrankia</taxon>
    </lineage>
</organism>
<keyword evidence="1" id="KW-1133">Transmembrane helix</keyword>
<sequence>MRVFAMFVSRWVLERESLSRAGGDLLVAAAGQAGRRRRDRRDRGDVPGWVMVTVMTAALVVALMAVAVPQLRDVFTNAIDSVVGNG</sequence>
<dbReference type="EMBL" id="CP002801">
    <property type="protein sequence ID" value="AEH08623.1"/>
    <property type="molecule type" value="Genomic_DNA"/>
</dbReference>
<feature type="transmembrane region" description="Helical" evidence="1">
    <location>
        <begin position="46"/>
        <end position="68"/>
    </location>
</feature>
<gene>
    <name evidence="2" type="ordered locus">FsymDg_1123</name>
</gene>
<keyword evidence="1" id="KW-0812">Transmembrane</keyword>
<proteinExistence type="predicted"/>
<keyword evidence="3" id="KW-1185">Reference proteome</keyword>
<dbReference type="KEGG" id="fsy:FsymDg_1123"/>
<evidence type="ECO:0000313" key="3">
    <source>
        <dbReference type="Proteomes" id="UP000001549"/>
    </source>
</evidence>
<accession>F8AYV7</accession>
<dbReference type="AlphaFoldDB" id="F8AYV7"/>
<name>F8AYV7_9ACTN</name>
<dbReference type="Proteomes" id="UP000001549">
    <property type="component" value="Chromosome"/>
</dbReference>
<dbReference type="STRING" id="656024.FsymDg_1123"/>
<dbReference type="HOGENOM" id="CLU_178345_0_0_11"/>
<protein>
    <submittedName>
        <fullName evidence="2">Uncharacterized protein</fullName>
    </submittedName>
</protein>
<keyword evidence="1" id="KW-0472">Membrane</keyword>
<reference evidence="2 3" key="1">
    <citation type="submission" date="2011-05" db="EMBL/GenBank/DDBJ databases">
        <title>Complete sequence of chromosome of Frankia symbiont of Datisca glomerata.</title>
        <authorList>
            <consortium name="US DOE Joint Genome Institute"/>
            <person name="Lucas S."/>
            <person name="Han J."/>
            <person name="Lapidus A."/>
            <person name="Cheng J.-F."/>
            <person name="Goodwin L."/>
            <person name="Pitluck S."/>
            <person name="Peters L."/>
            <person name="Mikhailova N."/>
            <person name="Chertkov O."/>
            <person name="Teshima H."/>
            <person name="Han C."/>
            <person name="Tapia R."/>
            <person name="Land M."/>
            <person name="Hauser L."/>
            <person name="Kyrpides N."/>
            <person name="Ivanova N."/>
            <person name="Pagani I."/>
            <person name="Berry A."/>
            <person name="Pawlowski K."/>
            <person name="Persson T."/>
            <person name="Vanden Heuvel B."/>
            <person name="Benson D."/>
            <person name="Woyke T."/>
        </authorList>
    </citation>
    <scope>NUCLEOTIDE SEQUENCE [LARGE SCALE GENOMIC DNA]</scope>
    <source>
        <strain evidence="3">4085684</strain>
    </source>
</reference>